<evidence type="ECO:0000256" key="4">
    <source>
        <dbReference type="ARBA" id="ARBA00022989"/>
    </source>
</evidence>
<keyword evidence="4 6" id="KW-1133">Transmembrane helix</keyword>
<proteinExistence type="predicted"/>
<dbReference type="EMBL" id="NAJP01000008">
    <property type="protein sequence ID" value="TKA46414.1"/>
    <property type="molecule type" value="Genomic_DNA"/>
</dbReference>
<feature type="transmembrane region" description="Helical" evidence="6">
    <location>
        <begin position="292"/>
        <end position="314"/>
    </location>
</feature>
<dbReference type="OrthoDB" id="3257095at2759"/>
<keyword evidence="3 6" id="KW-0812">Transmembrane</keyword>
<name>A0A4U0VBW4_9PEZI</name>
<accession>A0A4U0VBW4</accession>
<feature type="transmembrane region" description="Helical" evidence="6">
    <location>
        <begin position="182"/>
        <end position="201"/>
    </location>
</feature>
<dbReference type="Pfam" id="PF13520">
    <property type="entry name" value="AA_permease_2"/>
    <property type="match status" value="1"/>
</dbReference>
<dbReference type="GO" id="GO:0022857">
    <property type="term" value="F:transmembrane transporter activity"/>
    <property type="evidence" value="ECO:0007669"/>
    <property type="project" value="InterPro"/>
</dbReference>
<evidence type="ECO:0000313" key="7">
    <source>
        <dbReference type="EMBL" id="TKA46414.1"/>
    </source>
</evidence>
<feature type="transmembrane region" description="Helical" evidence="6">
    <location>
        <begin position="463"/>
        <end position="484"/>
    </location>
</feature>
<reference evidence="7 8" key="1">
    <citation type="submission" date="2017-03" db="EMBL/GenBank/DDBJ databases">
        <title>Genomes of endolithic fungi from Antarctica.</title>
        <authorList>
            <person name="Coleine C."/>
            <person name="Masonjones S."/>
            <person name="Stajich J.E."/>
        </authorList>
    </citation>
    <scope>NUCLEOTIDE SEQUENCE [LARGE SCALE GENOMIC DNA]</scope>
    <source>
        <strain evidence="7 8">CCFEE 5311</strain>
    </source>
</reference>
<dbReference type="Gene3D" id="1.20.1740.10">
    <property type="entry name" value="Amino acid/polyamine transporter I"/>
    <property type="match status" value="1"/>
</dbReference>
<feature type="transmembrane region" description="Helical" evidence="6">
    <location>
        <begin position="83"/>
        <end position="106"/>
    </location>
</feature>
<feature type="transmembrane region" description="Helical" evidence="6">
    <location>
        <begin position="421"/>
        <end position="443"/>
    </location>
</feature>
<keyword evidence="5 6" id="KW-0472">Membrane</keyword>
<feature type="transmembrane region" description="Helical" evidence="6">
    <location>
        <begin position="145"/>
        <end position="170"/>
    </location>
</feature>
<dbReference type="GO" id="GO:0016020">
    <property type="term" value="C:membrane"/>
    <property type="evidence" value="ECO:0007669"/>
    <property type="project" value="UniProtKB-SubCell"/>
</dbReference>
<feature type="transmembrane region" description="Helical" evidence="6">
    <location>
        <begin position="395"/>
        <end position="415"/>
    </location>
</feature>
<evidence type="ECO:0000256" key="5">
    <source>
        <dbReference type="ARBA" id="ARBA00023136"/>
    </source>
</evidence>
<dbReference type="InterPro" id="IPR002293">
    <property type="entry name" value="AA/rel_permease1"/>
</dbReference>
<dbReference type="STRING" id="329885.A0A4U0VBW4"/>
<evidence type="ECO:0000313" key="8">
    <source>
        <dbReference type="Proteomes" id="UP000310066"/>
    </source>
</evidence>
<dbReference type="Proteomes" id="UP000310066">
    <property type="component" value="Unassembled WGS sequence"/>
</dbReference>
<comment type="subcellular location">
    <subcellularLocation>
        <location evidence="1">Membrane</location>
        <topology evidence="1">Multi-pass membrane protein</topology>
    </subcellularLocation>
</comment>
<protein>
    <submittedName>
        <fullName evidence="7">Uncharacterized protein</fullName>
    </submittedName>
</protein>
<feature type="transmembrane region" description="Helical" evidence="6">
    <location>
        <begin position="252"/>
        <end position="271"/>
    </location>
</feature>
<evidence type="ECO:0000256" key="1">
    <source>
        <dbReference type="ARBA" id="ARBA00004141"/>
    </source>
</evidence>
<dbReference type="PANTHER" id="PTHR45649:SF41">
    <property type="entry name" value="TRANSPORTER, PUTATIVE (EUROFUNG)-RELATED"/>
    <property type="match status" value="1"/>
</dbReference>
<sequence length="533" mass="58016">MEKSIDRDAKPFGTATAKDLELDDVNTTHIAPKYQGTEEDKVHMKTLGRKQETQRVFTFVTMIGFGSTLIVTWETLLTNSYSIITNGGTAGLFWGFLIVFGGFLFVHASIAELSSMAATASGQYHWVSEHAPPWAQRYLSYITGWLCIAGWQGGVTGIGMLVATIIQGLIILNNPNYVPQGWHGTLMTIGIVLFCVLFNTYGARRLPLVEGALAVLHLGGVFVIIIILWTLSPRNNAHDAFLQINNGGGWPSDGLSLLVGLYPLTVSLAGFDSQVHMSEETKDATRAMPRSIMWAAYVNGFLGIIMAITMMFTLGDLDEILQTPTGYPFIQVFFNATNSNVGTTLMTVIMILPLVGSVIACVATASRQIWSFARDEGVPFSATVAHVSPRWSIPINAILVSLVICILLALINIGSAVALNAVLALGTGSILASYLICISCVAFRRISGPPLPPRQWSLGKWGLPINLVAICWLVPIFVLIQFPGVTPPTAATMNFACLLIGSVVLFATLYWFVKGRRVYVSPKERLHRELDSM</sequence>
<dbReference type="AlphaFoldDB" id="A0A4U0VBW4"/>
<feature type="transmembrane region" description="Helical" evidence="6">
    <location>
        <begin position="490"/>
        <end position="513"/>
    </location>
</feature>
<feature type="transmembrane region" description="Helical" evidence="6">
    <location>
        <begin position="345"/>
        <end position="365"/>
    </location>
</feature>
<feature type="transmembrane region" description="Helical" evidence="6">
    <location>
        <begin position="213"/>
        <end position="232"/>
    </location>
</feature>
<gene>
    <name evidence="7" type="ORF">B0A54_02246</name>
</gene>
<keyword evidence="2" id="KW-0813">Transport</keyword>
<dbReference type="PIRSF" id="PIRSF006060">
    <property type="entry name" value="AA_transporter"/>
    <property type="match status" value="1"/>
</dbReference>
<evidence type="ECO:0000256" key="2">
    <source>
        <dbReference type="ARBA" id="ARBA00022448"/>
    </source>
</evidence>
<comment type="caution">
    <text evidence="7">The sequence shown here is derived from an EMBL/GenBank/DDBJ whole genome shotgun (WGS) entry which is preliminary data.</text>
</comment>
<dbReference type="PANTHER" id="PTHR45649">
    <property type="entry name" value="AMINO-ACID PERMEASE BAT1"/>
    <property type="match status" value="1"/>
</dbReference>
<evidence type="ECO:0000256" key="3">
    <source>
        <dbReference type="ARBA" id="ARBA00022692"/>
    </source>
</evidence>
<organism evidence="7 8">
    <name type="scientific">Friedmanniomyces endolithicus</name>
    <dbReference type="NCBI Taxonomy" id="329885"/>
    <lineage>
        <taxon>Eukaryota</taxon>
        <taxon>Fungi</taxon>
        <taxon>Dikarya</taxon>
        <taxon>Ascomycota</taxon>
        <taxon>Pezizomycotina</taxon>
        <taxon>Dothideomycetes</taxon>
        <taxon>Dothideomycetidae</taxon>
        <taxon>Mycosphaerellales</taxon>
        <taxon>Teratosphaeriaceae</taxon>
        <taxon>Friedmanniomyces</taxon>
    </lineage>
</organism>
<evidence type="ECO:0000256" key="6">
    <source>
        <dbReference type="SAM" id="Phobius"/>
    </source>
</evidence>
<feature type="transmembrane region" description="Helical" evidence="6">
    <location>
        <begin position="56"/>
        <end position="77"/>
    </location>
</feature>